<feature type="domain" description="DALR anticodon binding" evidence="11">
    <location>
        <begin position="497"/>
        <end position="616"/>
    </location>
</feature>
<evidence type="ECO:0000256" key="4">
    <source>
        <dbReference type="ARBA" id="ARBA00022741"/>
    </source>
</evidence>
<dbReference type="Proteomes" id="UP000620104">
    <property type="component" value="Unassembled WGS sequence"/>
</dbReference>
<evidence type="ECO:0000256" key="10">
    <source>
        <dbReference type="RuleBase" id="RU363038"/>
    </source>
</evidence>
<dbReference type="Pfam" id="PF05746">
    <property type="entry name" value="DALR_1"/>
    <property type="match status" value="1"/>
</dbReference>
<dbReference type="GO" id="GO:0005524">
    <property type="term" value="F:ATP binding"/>
    <property type="evidence" value="ECO:0007669"/>
    <property type="project" value="UniProtKB-KW"/>
</dbReference>
<reference evidence="12" key="1">
    <citation type="submission" date="2020-07" db="EMBL/GenBank/DDBJ databases">
        <title>Draft Genome Sequence of a Deep-Sea Yeast, Naganishia (Cryptococcus) liquefaciens strain N6.</title>
        <authorList>
            <person name="Han Y.W."/>
            <person name="Kajitani R."/>
            <person name="Morimoto H."/>
            <person name="Parhat M."/>
            <person name="Tsubouchi H."/>
            <person name="Bakenova O."/>
            <person name="Ogata M."/>
            <person name="Argunhan B."/>
            <person name="Aoki R."/>
            <person name="Kajiwara S."/>
            <person name="Itoh T."/>
            <person name="Iwasaki H."/>
        </authorList>
    </citation>
    <scope>NUCLEOTIDE SEQUENCE</scope>
    <source>
        <strain evidence="12">N6</strain>
    </source>
</reference>
<dbReference type="Gene3D" id="1.10.730.10">
    <property type="entry name" value="Isoleucyl-tRNA Synthetase, Domain 1"/>
    <property type="match status" value="1"/>
</dbReference>
<protein>
    <recommendedName>
        <fullName evidence="2">arginine--tRNA ligase</fullName>
        <ecNumber evidence="2">6.1.1.19</ecNumber>
    </recommendedName>
    <alternativeName>
        <fullName evidence="8">Arginyl-tRNA synthetase</fullName>
    </alternativeName>
</protein>
<dbReference type="SMART" id="SM00836">
    <property type="entry name" value="DALR_1"/>
    <property type="match status" value="1"/>
</dbReference>
<dbReference type="FunFam" id="1.10.730.10:FF:000006">
    <property type="entry name" value="Arginyl-tRNA synthetase 2, mitochondrial"/>
    <property type="match status" value="1"/>
</dbReference>
<dbReference type="GO" id="GO:0006420">
    <property type="term" value="P:arginyl-tRNA aminoacylation"/>
    <property type="evidence" value="ECO:0007669"/>
    <property type="project" value="InterPro"/>
</dbReference>
<accession>A0A8H3TSH3</accession>
<evidence type="ECO:0000313" key="12">
    <source>
        <dbReference type="EMBL" id="GHJ86204.1"/>
    </source>
</evidence>
<evidence type="ECO:0000256" key="2">
    <source>
        <dbReference type="ARBA" id="ARBA00012837"/>
    </source>
</evidence>
<dbReference type="OrthoDB" id="68056at2759"/>
<name>A0A8H3TSH3_9TREE</name>
<evidence type="ECO:0000256" key="5">
    <source>
        <dbReference type="ARBA" id="ARBA00022840"/>
    </source>
</evidence>
<dbReference type="InterPro" id="IPR008909">
    <property type="entry name" value="DALR_anticod-bd"/>
</dbReference>
<dbReference type="InterPro" id="IPR009080">
    <property type="entry name" value="tRNAsynth_Ia_anticodon-bd"/>
</dbReference>
<gene>
    <name evidence="12" type="ORF">NliqN6_2606</name>
</gene>
<evidence type="ECO:0000259" key="11">
    <source>
        <dbReference type="SMART" id="SM00836"/>
    </source>
</evidence>
<keyword evidence="5 10" id="KW-0067">ATP-binding</keyword>
<dbReference type="CDD" id="cd07956">
    <property type="entry name" value="Anticodon_Ia_Arg"/>
    <property type="match status" value="1"/>
</dbReference>
<dbReference type="EC" id="6.1.1.19" evidence="2"/>
<evidence type="ECO:0000256" key="6">
    <source>
        <dbReference type="ARBA" id="ARBA00022917"/>
    </source>
</evidence>
<evidence type="ECO:0000313" key="13">
    <source>
        <dbReference type="Proteomes" id="UP000620104"/>
    </source>
</evidence>
<dbReference type="InterPro" id="IPR014729">
    <property type="entry name" value="Rossmann-like_a/b/a_fold"/>
</dbReference>
<dbReference type="Pfam" id="PF00750">
    <property type="entry name" value="tRNA-synt_1d"/>
    <property type="match status" value="1"/>
</dbReference>
<comment type="similarity">
    <text evidence="1 10">Belongs to the class-I aminoacyl-tRNA synthetase family.</text>
</comment>
<dbReference type="GO" id="GO:0032543">
    <property type="term" value="P:mitochondrial translation"/>
    <property type="evidence" value="ECO:0007669"/>
    <property type="project" value="TreeGrafter"/>
</dbReference>
<evidence type="ECO:0000256" key="3">
    <source>
        <dbReference type="ARBA" id="ARBA00022598"/>
    </source>
</evidence>
<evidence type="ECO:0000256" key="9">
    <source>
        <dbReference type="ARBA" id="ARBA00049339"/>
    </source>
</evidence>
<dbReference type="PANTHER" id="PTHR11956:SF11">
    <property type="entry name" value="ARGININE--TRNA LIGASE, MITOCHONDRIAL-RELATED"/>
    <property type="match status" value="1"/>
</dbReference>
<organism evidence="12 13">
    <name type="scientific">Naganishia liquefaciens</name>
    <dbReference type="NCBI Taxonomy" id="104408"/>
    <lineage>
        <taxon>Eukaryota</taxon>
        <taxon>Fungi</taxon>
        <taxon>Dikarya</taxon>
        <taxon>Basidiomycota</taxon>
        <taxon>Agaricomycotina</taxon>
        <taxon>Tremellomycetes</taxon>
        <taxon>Filobasidiales</taxon>
        <taxon>Filobasidiaceae</taxon>
        <taxon>Naganishia</taxon>
    </lineage>
</organism>
<comment type="caution">
    <text evidence="12">The sequence shown here is derived from an EMBL/GenBank/DDBJ whole genome shotgun (WGS) entry which is preliminary data.</text>
</comment>
<dbReference type="NCBIfam" id="TIGR00456">
    <property type="entry name" value="argS"/>
    <property type="match status" value="1"/>
</dbReference>
<keyword evidence="4 10" id="KW-0547">Nucleotide-binding</keyword>
<dbReference type="InterPro" id="IPR001278">
    <property type="entry name" value="Arg-tRNA-ligase"/>
</dbReference>
<dbReference type="SUPFAM" id="SSF47323">
    <property type="entry name" value="Anticodon-binding domain of a subclass of class I aminoacyl-tRNA synthetases"/>
    <property type="match status" value="1"/>
</dbReference>
<dbReference type="SUPFAM" id="SSF52374">
    <property type="entry name" value="Nucleotidylyl transferase"/>
    <property type="match status" value="1"/>
</dbReference>
<sequence length="616" mass="69824">MSSTSSPFDAHIPAQYALPRVPEIYGTDPSICVLDAYRIAAAQSVADACGIDVQKVYPGVDILKKQADLYVAMPRYRLGGKPDVWAKKVVDAFKPNAYLSKCTSMGGFVSFTVNQDTFNFHVLRQIRLASPEEDPNAPLKPLDPASHKMGYGCNASGKGKKALIEFSSVNIAKPFHAGHLRSTIIGAFLANLYEANGWDVIRVNYLGDWGKQFGLLALGFKKYGSEEELEADAIKHLYDVYVKINADAEADPAIHDEARAFFKLMEDGDEAALGLWKRFRDFSIKKLEHMYARLNIHFDVYAGESLVSPESMKKQVDLLEEKNLLCTDRGAVLANLEEYKLGKVVVRKADGTSIYITRDLGEALERYEKYKFDKMIYVIAAQQNFHCQQFFKMLDLMGYEWADRLEHVNFGMVLGMSTRRGTVKFLDDILQEAKLSMHEQMSKNEDKYKQIENPEEVSDIIGQTAVKIQDMGGKRINDYEFNIERMTSFEGDTGPYIQYSHVRLCSVQRKNPNILLPEDFTKINVSLLTEPKAREIIYMLSTYPQVIRDAFIDYQPSTIVTFCFKLCHLVSQAWEGLKVQGQEEELAVARLYLFVCTRDVLSSAMRLLSLTPLERM</sequence>
<dbReference type="SUPFAM" id="SSF55190">
    <property type="entry name" value="Arginyl-tRNA synthetase (ArgRS), N-terminal 'additional' domain"/>
    <property type="match status" value="1"/>
</dbReference>
<dbReference type="InterPro" id="IPR036695">
    <property type="entry name" value="Arg-tRNA-synth_N_sf"/>
</dbReference>
<dbReference type="GO" id="GO:0005739">
    <property type="term" value="C:mitochondrion"/>
    <property type="evidence" value="ECO:0007669"/>
    <property type="project" value="TreeGrafter"/>
</dbReference>
<dbReference type="PRINTS" id="PR01038">
    <property type="entry name" value="TRNASYNTHARG"/>
</dbReference>
<evidence type="ECO:0000256" key="1">
    <source>
        <dbReference type="ARBA" id="ARBA00005594"/>
    </source>
</evidence>
<comment type="catalytic activity">
    <reaction evidence="9">
        <text>tRNA(Arg) + L-arginine + ATP = L-arginyl-tRNA(Arg) + AMP + diphosphate</text>
        <dbReference type="Rhea" id="RHEA:20301"/>
        <dbReference type="Rhea" id="RHEA-COMP:9658"/>
        <dbReference type="Rhea" id="RHEA-COMP:9673"/>
        <dbReference type="ChEBI" id="CHEBI:30616"/>
        <dbReference type="ChEBI" id="CHEBI:32682"/>
        <dbReference type="ChEBI" id="CHEBI:33019"/>
        <dbReference type="ChEBI" id="CHEBI:78442"/>
        <dbReference type="ChEBI" id="CHEBI:78513"/>
        <dbReference type="ChEBI" id="CHEBI:456215"/>
        <dbReference type="EC" id="6.1.1.19"/>
    </reaction>
</comment>
<keyword evidence="3 10" id="KW-0436">Ligase</keyword>
<evidence type="ECO:0000256" key="7">
    <source>
        <dbReference type="ARBA" id="ARBA00023146"/>
    </source>
</evidence>
<keyword evidence="13" id="KW-1185">Reference proteome</keyword>
<dbReference type="GO" id="GO:0004814">
    <property type="term" value="F:arginine-tRNA ligase activity"/>
    <property type="evidence" value="ECO:0007669"/>
    <property type="project" value="UniProtKB-EC"/>
</dbReference>
<dbReference type="Gene3D" id="3.40.50.620">
    <property type="entry name" value="HUPs"/>
    <property type="match status" value="1"/>
</dbReference>
<dbReference type="PANTHER" id="PTHR11956">
    <property type="entry name" value="ARGINYL-TRNA SYNTHETASE"/>
    <property type="match status" value="1"/>
</dbReference>
<dbReference type="AlphaFoldDB" id="A0A8H3TSH3"/>
<dbReference type="CDD" id="cd00671">
    <property type="entry name" value="ArgRS_core"/>
    <property type="match status" value="1"/>
</dbReference>
<dbReference type="InterPro" id="IPR035684">
    <property type="entry name" value="ArgRS_core"/>
</dbReference>
<proteinExistence type="inferred from homology"/>
<keyword evidence="7 10" id="KW-0030">Aminoacyl-tRNA synthetase</keyword>
<dbReference type="FunFam" id="3.40.50.620:FF:000058">
    <property type="entry name" value="Mitochondrial arginyl-tRNA synthetase"/>
    <property type="match status" value="1"/>
</dbReference>
<keyword evidence="6 10" id="KW-0648">Protein biosynthesis</keyword>
<evidence type="ECO:0000256" key="8">
    <source>
        <dbReference type="ARBA" id="ARBA00033033"/>
    </source>
</evidence>
<dbReference type="Gene3D" id="3.30.1360.70">
    <property type="entry name" value="Arginyl tRNA synthetase N-terminal domain"/>
    <property type="match status" value="1"/>
</dbReference>
<dbReference type="EMBL" id="BLZA01000017">
    <property type="protein sequence ID" value="GHJ86204.1"/>
    <property type="molecule type" value="Genomic_DNA"/>
</dbReference>